<protein>
    <submittedName>
        <fullName evidence="2">Uncharacterized protein</fullName>
    </submittedName>
</protein>
<dbReference type="Proteomes" id="UP000233020">
    <property type="component" value="Unplaced"/>
</dbReference>
<evidence type="ECO:0000313" key="2">
    <source>
        <dbReference type="Ensembl" id="ENSANAP00000007852.1"/>
    </source>
</evidence>
<dbReference type="GeneTree" id="ENSGT00940000156963"/>
<reference evidence="2" key="2">
    <citation type="submission" date="2025-09" db="UniProtKB">
        <authorList>
            <consortium name="Ensembl"/>
        </authorList>
    </citation>
    <scope>IDENTIFICATION</scope>
</reference>
<dbReference type="AlphaFoldDB" id="A0A2K5CGD5"/>
<name>A0A2K5CGD5_AOTNA</name>
<reference evidence="2" key="1">
    <citation type="submission" date="2025-08" db="UniProtKB">
        <authorList>
            <consortium name="Ensembl"/>
        </authorList>
    </citation>
    <scope>IDENTIFICATION</scope>
</reference>
<proteinExistence type="predicted"/>
<feature type="compositionally biased region" description="Polar residues" evidence="1">
    <location>
        <begin position="11"/>
        <end position="28"/>
    </location>
</feature>
<evidence type="ECO:0000256" key="1">
    <source>
        <dbReference type="SAM" id="MobiDB-lite"/>
    </source>
</evidence>
<feature type="region of interest" description="Disordered" evidence="1">
    <location>
        <begin position="1"/>
        <end position="65"/>
    </location>
</feature>
<organism evidence="2 3">
    <name type="scientific">Aotus nancymaae</name>
    <name type="common">Ma's night monkey</name>
    <dbReference type="NCBI Taxonomy" id="37293"/>
    <lineage>
        <taxon>Eukaryota</taxon>
        <taxon>Metazoa</taxon>
        <taxon>Chordata</taxon>
        <taxon>Craniata</taxon>
        <taxon>Vertebrata</taxon>
        <taxon>Euteleostomi</taxon>
        <taxon>Mammalia</taxon>
        <taxon>Eutheria</taxon>
        <taxon>Euarchontoglires</taxon>
        <taxon>Primates</taxon>
        <taxon>Haplorrhini</taxon>
        <taxon>Platyrrhini</taxon>
        <taxon>Aotidae</taxon>
        <taxon>Aotus</taxon>
    </lineage>
</organism>
<dbReference type="Ensembl" id="ENSANAT00000025631.1">
    <property type="protein sequence ID" value="ENSANAP00000007852.1"/>
    <property type="gene ID" value="ENSANAG00000021989.1"/>
</dbReference>
<evidence type="ECO:0000313" key="3">
    <source>
        <dbReference type="Proteomes" id="UP000233020"/>
    </source>
</evidence>
<sequence>MDRMKKIKRQLSMTLRGSRSIDKTNGATEQIGLDESGGGGGSDPGEAPTRAAPGELRSARGPLSSAPEILLGPLEEGALNQMLNHFASVNDDVINNSLYKGNTCSSELS</sequence>
<accession>A0A2K5CGD5</accession>
<keyword evidence="3" id="KW-1185">Reference proteome</keyword>